<gene>
    <name evidence="3" type="ORF">JCM19301_453</name>
    <name evidence="4" type="ORF">JCM19302_955</name>
</gene>
<dbReference type="InterPro" id="IPR012910">
    <property type="entry name" value="Plug_dom"/>
</dbReference>
<dbReference type="InterPro" id="IPR037066">
    <property type="entry name" value="Plug_dom_sf"/>
</dbReference>
<comment type="caution">
    <text evidence="4">The sequence shown here is derived from an EMBL/GenBank/DDBJ whole genome shotgun (WGS) entry which is preliminary data.</text>
</comment>
<keyword evidence="1" id="KW-0732">Signal</keyword>
<organism evidence="4 6">
    <name type="scientific">Jejuia pallidilutea</name>
    <dbReference type="NCBI Taxonomy" id="504487"/>
    <lineage>
        <taxon>Bacteria</taxon>
        <taxon>Pseudomonadati</taxon>
        <taxon>Bacteroidota</taxon>
        <taxon>Flavobacteriia</taxon>
        <taxon>Flavobacteriales</taxon>
        <taxon>Flavobacteriaceae</taxon>
        <taxon>Jejuia</taxon>
    </lineage>
</organism>
<sequence>MKKKQWLPFIIAVLVTQVYFCQTTNLNRIIDSENGILVSEVEITQLQNDSTFTSNTGFFKIKTSGLYTFNKEGYILKTLKLNPQNNYVVKLQKQPNALNEIVINASHLPMELKASTSSVSLVSSKAIERANTVNINEALNRVPGVFMQTGALNTNRITIRGVGSRNLFGTSKIRAYFKDIPLTNGSGETSLEDFELGALSRIEITKGLLLVLMAPALVALLGCFQKHPLLIVLVLKTKLLLALLGSLKTYHKLIMVMLPTVIN</sequence>
<evidence type="ECO:0000313" key="5">
    <source>
        <dbReference type="Proteomes" id="UP000029641"/>
    </source>
</evidence>
<dbReference type="EMBL" id="BBNS01000011">
    <property type="protein sequence ID" value="GAL71278.1"/>
    <property type="molecule type" value="Genomic_DNA"/>
</dbReference>
<dbReference type="Proteomes" id="UP000029646">
    <property type="component" value="Unassembled WGS sequence"/>
</dbReference>
<evidence type="ECO:0000256" key="1">
    <source>
        <dbReference type="ARBA" id="ARBA00022729"/>
    </source>
</evidence>
<dbReference type="SUPFAM" id="SSF56935">
    <property type="entry name" value="Porins"/>
    <property type="match status" value="1"/>
</dbReference>
<dbReference type="InterPro" id="IPR039426">
    <property type="entry name" value="TonB-dep_rcpt-like"/>
</dbReference>
<name>A0A090W4V5_9FLAO</name>
<protein>
    <submittedName>
        <fullName evidence="4">Probable tonB-dependent receptor yncD</fullName>
    </submittedName>
</protein>
<dbReference type="Proteomes" id="UP000029641">
    <property type="component" value="Unassembled WGS sequence"/>
</dbReference>
<evidence type="ECO:0000313" key="4">
    <source>
        <dbReference type="EMBL" id="GAL71278.1"/>
    </source>
</evidence>
<evidence type="ECO:0000313" key="3">
    <source>
        <dbReference type="EMBL" id="GAL67480.1"/>
    </source>
</evidence>
<dbReference type="AlphaFoldDB" id="A0A090W4V5"/>
<feature type="domain" description="TonB-dependent receptor plug" evidence="2">
    <location>
        <begin position="113"/>
        <end position="207"/>
    </location>
</feature>
<dbReference type="PANTHER" id="PTHR30069:SF29">
    <property type="entry name" value="HEMOGLOBIN AND HEMOGLOBIN-HAPTOGLOBIN-BINDING PROTEIN 1-RELATED"/>
    <property type="match status" value="1"/>
</dbReference>
<dbReference type="GO" id="GO:0044718">
    <property type="term" value="P:siderophore transmembrane transport"/>
    <property type="evidence" value="ECO:0007669"/>
    <property type="project" value="TreeGrafter"/>
</dbReference>
<dbReference type="eggNOG" id="COG4772">
    <property type="taxonomic scope" value="Bacteria"/>
</dbReference>
<evidence type="ECO:0000313" key="6">
    <source>
        <dbReference type="Proteomes" id="UP000029646"/>
    </source>
</evidence>
<dbReference type="Pfam" id="PF07715">
    <property type="entry name" value="Plug"/>
    <property type="match status" value="1"/>
</dbReference>
<dbReference type="RefSeq" id="WP_052414984.1">
    <property type="nucleotide sequence ID" value="NZ_BBNR01000010.1"/>
</dbReference>
<proteinExistence type="predicted"/>
<dbReference type="EMBL" id="BBNR01000010">
    <property type="protein sequence ID" value="GAL67480.1"/>
    <property type="molecule type" value="Genomic_DNA"/>
</dbReference>
<accession>A0A090W4V5</accession>
<dbReference type="PANTHER" id="PTHR30069">
    <property type="entry name" value="TONB-DEPENDENT OUTER MEMBRANE RECEPTOR"/>
    <property type="match status" value="1"/>
</dbReference>
<dbReference type="Gene3D" id="2.170.130.10">
    <property type="entry name" value="TonB-dependent receptor, plug domain"/>
    <property type="match status" value="1"/>
</dbReference>
<dbReference type="GO" id="GO:0015344">
    <property type="term" value="F:siderophore uptake transmembrane transporter activity"/>
    <property type="evidence" value="ECO:0007669"/>
    <property type="project" value="TreeGrafter"/>
</dbReference>
<keyword evidence="4" id="KW-0675">Receptor</keyword>
<reference evidence="5 6" key="1">
    <citation type="journal article" date="2014" name="Genome Announc.">
        <title>Draft Genome Sequence of Marine Flavobacterium Jejuia pallidilutea Strain 11shimoA1 and Pigmentation Mutants.</title>
        <authorList>
            <person name="Takatani N."/>
            <person name="Nakanishi M."/>
            <person name="Meirelles P."/>
            <person name="Mino S."/>
            <person name="Suda W."/>
            <person name="Oshima K."/>
            <person name="Hattori M."/>
            <person name="Ohkuma M."/>
            <person name="Hosokawa M."/>
            <person name="Miyashita K."/>
            <person name="Thompson F.L."/>
            <person name="Niwa A."/>
            <person name="Sawabe T."/>
            <person name="Sawabe T."/>
        </authorList>
    </citation>
    <scope>NUCLEOTIDE SEQUENCE [LARGE SCALE GENOMIC DNA]</scope>
    <source>
        <strain evidence="3 5">JCM 19301</strain>
        <strain evidence="4">JCM 19302</strain>
        <strain evidence="6">JCM19302</strain>
    </source>
</reference>
<evidence type="ECO:0000259" key="2">
    <source>
        <dbReference type="Pfam" id="PF07715"/>
    </source>
</evidence>